<dbReference type="AlphaFoldDB" id="A0A1G1V6E0"/>
<reference evidence="1 2" key="1">
    <citation type="journal article" date="2016" name="Nat. Commun.">
        <title>Thousands of microbial genomes shed light on interconnected biogeochemical processes in an aquifer system.</title>
        <authorList>
            <person name="Anantharaman K."/>
            <person name="Brown C.T."/>
            <person name="Hug L.A."/>
            <person name="Sharon I."/>
            <person name="Castelle C.J."/>
            <person name="Probst A.J."/>
            <person name="Thomas B.C."/>
            <person name="Singh A."/>
            <person name="Wilkins M.J."/>
            <person name="Karaoz U."/>
            <person name="Brodie E.L."/>
            <person name="Williams K.H."/>
            <person name="Hubbard S.S."/>
            <person name="Banfield J.F."/>
        </authorList>
    </citation>
    <scope>NUCLEOTIDE SEQUENCE [LARGE SCALE GENOMIC DNA]</scope>
</reference>
<organism evidence="1 2">
    <name type="scientific">Candidatus Blackburnbacteria bacterium RIFCSPHIGHO2_02_FULL_44_20</name>
    <dbReference type="NCBI Taxonomy" id="1797516"/>
    <lineage>
        <taxon>Bacteria</taxon>
        <taxon>Candidatus Blackburniibacteriota</taxon>
    </lineage>
</organism>
<dbReference type="Proteomes" id="UP000178319">
    <property type="component" value="Unassembled WGS sequence"/>
</dbReference>
<proteinExistence type="predicted"/>
<comment type="caution">
    <text evidence="1">The sequence shown here is derived from an EMBL/GenBank/DDBJ whole genome shotgun (WGS) entry which is preliminary data.</text>
</comment>
<dbReference type="EMBL" id="MHBZ01000026">
    <property type="protein sequence ID" value="OGY10956.1"/>
    <property type="molecule type" value="Genomic_DNA"/>
</dbReference>
<sequence>MNVVQWFFLRLLVGGDGIETLGDFNRLLLEWRRLTERGPQGRLPNLEWGVKDLRETVASIDCRMDVYGLHMQALAAGGVAFSLYPRETHSNRYFKMQGDAHYKKEPVVHIRKIGEPMVVVLVNNLGRALASVDMAPHVRIGDVVVVWCSWKRDPSPAPESLRPAYFEQGFAIGVRRLGVGDIFPHLKVVWG</sequence>
<accession>A0A1G1V6E0</accession>
<evidence type="ECO:0000313" key="2">
    <source>
        <dbReference type="Proteomes" id="UP000178319"/>
    </source>
</evidence>
<evidence type="ECO:0000313" key="1">
    <source>
        <dbReference type="EMBL" id="OGY10956.1"/>
    </source>
</evidence>
<protein>
    <submittedName>
        <fullName evidence="1">Uncharacterized protein</fullName>
    </submittedName>
</protein>
<gene>
    <name evidence="1" type="ORF">A3D26_04410</name>
</gene>
<name>A0A1G1V6E0_9BACT</name>